<dbReference type="FunFam" id="1.10.10.10:FF:000001">
    <property type="entry name" value="LysR family transcriptional regulator"/>
    <property type="match status" value="1"/>
</dbReference>
<dbReference type="InterPro" id="IPR000847">
    <property type="entry name" value="LysR_HTH_N"/>
</dbReference>
<comment type="caution">
    <text evidence="6">The sequence shown here is derived from an EMBL/GenBank/DDBJ whole genome shotgun (WGS) entry which is preliminary data.</text>
</comment>
<comment type="similarity">
    <text evidence="1">Belongs to the LysR transcriptional regulatory family.</text>
</comment>
<evidence type="ECO:0000256" key="1">
    <source>
        <dbReference type="ARBA" id="ARBA00009437"/>
    </source>
</evidence>
<dbReference type="EMBL" id="JACCKX010000001">
    <property type="protein sequence ID" value="NZA02145.1"/>
    <property type="molecule type" value="Genomic_DNA"/>
</dbReference>
<feature type="domain" description="HTH lysR-type" evidence="5">
    <location>
        <begin position="6"/>
        <end position="63"/>
    </location>
</feature>
<dbReference type="SUPFAM" id="SSF53850">
    <property type="entry name" value="Periplasmic binding protein-like II"/>
    <property type="match status" value="1"/>
</dbReference>
<evidence type="ECO:0000256" key="4">
    <source>
        <dbReference type="ARBA" id="ARBA00023163"/>
    </source>
</evidence>
<reference evidence="6 7" key="1">
    <citation type="submission" date="2020-07" db="EMBL/GenBank/DDBJ databases">
        <authorList>
            <person name="Maaloum M."/>
        </authorList>
    </citation>
    <scope>NUCLEOTIDE SEQUENCE [LARGE SCALE GENOMIC DNA]</scope>
    <source>
        <strain evidence="6 7">GCS-AN-3</strain>
    </source>
</reference>
<evidence type="ECO:0000313" key="7">
    <source>
        <dbReference type="Proteomes" id="UP000589716"/>
    </source>
</evidence>
<dbReference type="InterPro" id="IPR005119">
    <property type="entry name" value="LysR_subst-bd"/>
</dbReference>
<evidence type="ECO:0000256" key="3">
    <source>
        <dbReference type="ARBA" id="ARBA00023125"/>
    </source>
</evidence>
<dbReference type="GO" id="GO:0003677">
    <property type="term" value="F:DNA binding"/>
    <property type="evidence" value="ECO:0007669"/>
    <property type="project" value="UniProtKB-KW"/>
</dbReference>
<dbReference type="Proteomes" id="UP000589716">
    <property type="component" value="Unassembled WGS sequence"/>
</dbReference>
<keyword evidence="3" id="KW-0238">DNA-binding</keyword>
<sequence>MPSRPLDPADLLHFAAVADAGSFQAAADRLHIDRSVLSRCVAALEAQLGVQLLHRSTRSLSLTEAGAAIAARARDLGALVGEVRRIADDAQDQPRGLLRITAATHFGSRVVQPAVARYQALHPQVAVELRLDNRRTDLAAEGFDLAIRIGELPDSSLIARKLCDNPLRLAAAPAFVARHGRIDSLAALLRLPAVSYRADGLQHETLNWIDATGRERSEPMPAVAFWSNNGEALLAAVLAGSGWGVMPAFLAHADLQAGRLVPLLPDVRLPPLGMVYAVYGERRLPLRTRLFLDRLQDSIGAPPVWAREGP</sequence>
<dbReference type="AlphaFoldDB" id="A0A853IT11"/>
<name>A0A853IT11_9BURK</name>
<dbReference type="GO" id="GO:0003700">
    <property type="term" value="F:DNA-binding transcription factor activity"/>
    <property type="evidence" value="ECO:0007669"/>
    <property type="project" value="InterPro"/>
</dbReference>
<dbReference type="PROSITE" id="PS50931">
    <property type="entry name" value="HTH_LYSR"/>
    <property type="match status" value="1"/>
</dbReference>
<evidence type="ECO:0000256" key="2">
    <source>
        <dbReference type="ARBA" id="ARBA00023015"/>
    </source>
</evidence>
<dbReference type="Pfam" id="PF00126">
    <property type="entry name" value="HTH_1"/>
    <property type="match status" value="1"/>
</dbReference>
<dbReference type="CDD" id="cd08422">
    <property type="entry name" value="PBP2_CrgA_like"/>
    <property type="match status" value="1"/>
</dbReference>
<dbReference type="Gene3D" id="1.10.10.10">
    <property type="entry name" value="Winged helix-like DNA-binding domain superfamily/Winged helix DNA-binding domain"/>
    <property type="match status" value="1"/>
</dbReference>
<evidence type="ECO:0000259" key="5">
    <source>
        <dbReference type="PROSITE" id="PS50931"/>
    </source>
</evidence>
<dbReference type="SUPFAM" id="SSF46785">
    <property type="entry name" value="Winged helix' DNA-binding domain"/>
    <property type="match status" value="1"/>
</dbReference>
<gene>
    <name evidence="6" type="ORF">H0I39_11020</name>
</gene>
<protein>
    <submittedName>
        <fullName evidence="6">LysR family transcriptional regulator</fullName>
    </submittedName>
</protein>
<dbReference type="InterPro" id="IPR036390">
    <property type="entry name" value="WH_DNA-bd_sf"/>
</dbReference>
<keyword evidence="7" id="KW-1185">Reference proteome</keyword>
<dbReference type="Gene3D" id="3.40.190.290">
    <property type="match status" value="1"/>
</dbReference>
<dbReference type="InterPro" id="IPR036388">
    <property type="entry name" value="WH-like_DNA-bd_sf"/>
</dbReference>
<proteinExistence type="inferred from homology"/>
<accession>A0A853IT11</accession>
<dbReference type="PANTHER" id="PTHR30537">
    <property type="entry name" value="HTH-TYPE TRANSCRIPTIONAL REGULATOR"/>
    <property type="match status" value="1"/>
</dbReference>
<dbReference type="InterPro" id="IPR058163">
    <property type="entry name" value="LysR-type_TF_proteobact-type"/>
</dbReference>
<dbReference type="RefSeq" id="WP_180550503.1">
    <property type="nucleotide sequence ID" value="NZ_JACCKX010000001.1"/>
</dbReference>
<evidence type="ECO:0000313" key="6">
    <source>
        <dbReference type="EMBL" id="NZA02145.1"/>
    </source>
</evidence>
<keyword evidence="4" id="KW-0804">Transcription</keyword>
<keyword evidence="2" id="KW-0805">Transcription regulation</keyword>
<dbReference type="Pfam" id="PF03466">
    <property type="entry name" value="LysR_substrate"/>
    <property type="match status" value="1"/>
</dbReference>
<dbReference type="PANTHER" id="PTHR30537:SF5">
    <property type="entry name" value="HTH-TYPE TRANSCRIPTIONAL ACTIVATOR TTDR-RELATED"/>
    <property type="match status" value="1"/>
</dbReference>
<organism evidence="6 7">
    <name type="scientific">Ottowia beijingensis</name>
    <dbReference type="NCBI Taxonomy" id="1207057"/>
    <lineage>
        <taxon>Bacteria</taxon>
        <taxon>Pseudomonadati</taxon>
        <taxon>Pseudomonadota</taxon>
        <taxon>Betaproteobacteria</taxon>
        <taxon>Burkholderiales</taxon>
        <taxon>Comamonadaceae</taxon>
        <taxon>Ottowia</taxon>
    </lineage>
</organism>